<protein>
    <submittedName>
        <fullName evidence="1">Uncharacterized protein</fullName>
    </submittedName>
</protein>
<accession>A0A0F9SW78</accession>
<organism evidence="1">
    <name type="scientific">marine sediment metagenome</name>
    <dbReference type="NCBI Taxonomy" id="412755"/>
    <lineage>
        <taxon>unclassified sequences</taxon>
        <taxon>metagenomes</taxon>
        <taxon>ecological metagenomes</taxon>
    </lineage>
</organism>
<dbReference type="EMBL" id="LAZR01000388">
    <property type="protein sequence ID" value="KKN71159.1"/>
    <property type="molecule type" value="Genomic_DNA"/>
</dbReference>
<gene>
    <name evidence="1" type="ORF">LCGC14_0423220</name>
</gene>
<evidence type="ECO:0000313" key="1">
    <source>
        <dbReference type="EMBL" id="KKN71159.1"/>
    </source>
</evidence>
<dbReference type="AlphaFoldDB" id="A0A0F9SW78"/>
<comment type="caution">
    <text evidence="1">The sequence shown here is derived from an EMBL/GenBank/DDBJ whole genome shotgun (WGS) entry which is preliminary data.</text>
</comment>
<sequence>MSRTAIIDTGSFQLNVITAMFRELQRDLRGKGCVSDDLPPPDGIHSSVELATIRKRELQVEARDYLDSENFCWWANVMSTDAETLRERLIHG</sequence>
<name>A0A0F9SW78_9ZZZZ</name>
<proteinExistence type="predicted"/>
<reference evidence="1" key="1">
    <citation type="journal article" date="2015" name="Nature">
        <title>Complex archaea that bridge the gap between prokaryotes and eukaryotes.</title>
        <authorList>
            <person name="Spang A."/>
            <person name="Saw J.H."/>
            <person name="Jorgensen S.L."/>
            <person name="Zaremba-Niedzwiedzka K."/>
            <person name="Martijn J."/>
            <person name="Lind A.E."/>
            <person name="van Eijk R."/>
            <person name="Schleper C."/>
            <person name="Guy L."/>
            <person name="Ettema T.J."/>
        </authorList>
    </citation>
    <scope>NUCLEOTIDE SEQUENCE</scope>
</reference>